<comment type="function">
    <text evidence="5">Part of the twin-arginine translocation (Tat) system that transports large folded proteins containing a characteristic twin-arginine motif in their signal peptide across membranes. Together with TatB, TatC is part of a receptor directly interacting with Tat signal peptides.</text>
</comment>
<dbReference type="Pfam" id="PF00902">
    <property type="entry name" value="TatC"/>
    <property type="match status" value="1"/>
</dbReference>
<evidence type="ECO:0000256" key="1">
    <source>
        <dbReference type="ARBA" id="ARBA00004141"/>
    </source>
</evidence>
<keyword evidence="3 5" id="KW-1133">Transmembrane helix</keyword>
<reference evidence="6" key="1">
    <citation type="submission" date="2024-05" db="EMBL/GenBank/DDBJ databases">
        <authorList>
            <person name="Yang L."/>
            <person name="Pan L."/>
        </authorList>
    </citation>
    <scope>NUCLEOTIDE SEQUENCE</scope>
    <source>
        <strain evidence="6">FCG-7</strain>
    </source>
</reference>
<evidence type="ECO:0000256" key="2">
    <source>
        <dbReference type="ARBA" id="ARBA00022692"/>
    </source>
</evidence>
<evidence type="ECO:0000256" key="4">
    <source>
        <dbReference type="ARBA" id="ARBA00023136"/>
    </source>
</evidence>
<comment type="similarity">
    <text evidence="5">Belongs to the TatC family.</text>
</comment>
<dbReference type="NCBIfam" id="TIGR00945">
    <property type="entry name" value="tatC"/>
    <property type="match status" value="1"/>
</dbReference>
<keyword evidence="4 5" id="KW-0472">Membrane</keyword>
<dbReference type="PANTHER" id="PTHR30371:SF0">
    <property type="entry name" value="SEC-INDEPENDENT PROTEIN TRANSLOCASE PROTEIN TATC, CHLOROPLASTIC-RELATED"/>
    <property type="match status" value="1"/>
</dbReference>
<feature type="transmembrane region" description="Helical" evidence="5">
    <location>
        <begin position="193"/>
        <end position="210"/>
    </location>
</feature>
<dbReference type="PANTHER" id="PTHR30371">
    <property type="entry name" value="SEC-INDEPENDENT PROTEIN TRANSLOCASE PROTEIN TATC"/>
    <property type="match status" value="1"/>
</dbReference>
<dbReference type="EMBL" id="CP157355">
    <property type="protein sequence ID" value="XBM02343.1"/>
    <property type="molecule type" value="Genomic_DNA"/>
</dbReference>
<dbReference type="AlphaFoldDB" id="A0AAU7FFR3"/>
<feature type="transmembrane region" description="Helical" evidence="5">
    <location>
        <begin position="216"/>
        <end position="235"/>
    </location>
</feature>
<accession>A0AAU7FFR3</accession>
<protein>
    <recommendedName>
        <fullName evidence="5">Sec-independent protein translocase protein TatC</fullName>
    </recommendedName>
</protein>
<feature type="transmembrane region" description="Helical" evidence="5">
    <location>
        <begin position="72"/>
        <end position="93"/>
    </location>
</feature>
<gene>
    <name evidence="5 6" type="primary">tatC</name>
    <name evidence="6" type="ORF">ABHF33_06380</name>
</gene>
<keyword evidence="2 5" id="KW-0812">Transmembrane</keyword>
<dbReference type="GO" id="GO:0033281">
    <property type="term" value="C:TAT protein transport complex"/>
    <property type="evidence" value="ECO:0007669"/>
    <property type="project" value="UniProtKB-UniRule"/>
</dbReference>
<dbReference type="PRINTS" id="PR01840">
    <property type="entry name" value="TATCFAMILY"/>
</dbReference>
<name>A0AAU7FFR3_9NEIS</name>
<keyword evidence="5" id="KW-1003">Cell membrane</keyword>
<organism evidence="6">
    <name type="scientific">Chitinibacter mangrovi</name>
    <dbReference type="NCBI Taxonomy" id="3153927"/>
    <lineage>
        <taxon>Bacteria</taxon>
        <taxon>Pseudomonadati</taxon>
        <taxon>Pseudomonadota</taxon>
        <taxon>Betaproteobacteria</taxon>
        <taxon>Neisseriales</taxon>
        <taxon>Chitinibacteraceae</taxon>
        <taxon>Chitinibacter</taxon>
    </lineage>
</organism>
<keyword evidence="5" id="KW-0813">Transport</keyword>
<dbReference type="KEGG" id="cmav:ABHF33_06380"/>
<evidence type="ECO:0000256" key="5">
    <source>
        <dbReference type="HAMAP-Rule" id="MF_00902"/>
    </source>
</evidence>
<dbReference type="GO" id="GO:0009977">
    <property type="term" value="F:proton motive force dependent protein transmembrane transporter activity"/>
    <property type="evidence" value="ECO:0007669"/>
    <property type="project" value="TreeGrafter"/>
</dbReference>
<keyword evidence="5" id="KW-0811">Translocation</keyword>
<proteinExistence type="inferred from homology"/>
<dbReference type="InterPro" id="IPR002033">
    <property type="entry name" value="TatC"/>
</dbReference>
<feature type="transmembrane region" description="Helical" evidence="5">
    <location>
        <begin position="20"/>
        <end position="41"/>
    </location>
</feature>
<feature type="transmembrane region" description="Helical" evidence="5">
    <location>
        <begin position="105"/>
        <end position="135"/>
    </location>
</feature>
<dbReference type="GO" id="GO:0043953">
    <property type="term" value="P:protein transport by the Tat complex"/>
    <property type="evidence" value="ECO:0007669"/>
    <property type="project" value="UniProtKB-UniRule"/>
</dbReference>
<feature type="transmembrane region" description="Helical" evidence="5">
    <location>
        <begin position="155"/>
        <end position="181"/>
    </location>
</feature>
<evidence type="ECO:0000256" key="3">
    <source>
        <dbReference type="ARBA" id="ARBA00022989"/>
    </source>
</evidence>
<evidence type="ECO:0000313" key="6">
    <source>
        <dbReference type="EMBL" id="XBM02343.1"/>
    </source>
</evidence>
<comment type="subcellular location">
    <subcellularLocation>
        <location evidence="5">Cell membrane</location>
        <topology evidence="5">Multi-pass membrane protein</topology>
    </subcellularLocation>
    <subcellularLocation>
        <location evidence="1">Membrane</location>
        <topology evidence="1">Multi-pass membrane protein</topology>
    </subcellularLocation>
</comment>
<dbReference type="GO" id="GO:0065002">
    <property type="term" value="P:intracellular protein transmembrane transport"/>
    <property type="evidence" value="ECO:0007669"/>
    <property type="project" value="TreeGrafter"/>
</dbReference>
<sequence length="245" mass="26701">MSDNLQPLISHLIELRTRVVRGMLVFIVGFAIAFAFSAQLYDVLVAPLSSVLPGQKLVTIGIASPFLVQVKIAALVAFVATLPHTLYQIWAFVAPGLYAHEKKLVAPLVIASTLLFLLGMGFAYFLVFGVVFKFIASVVPASMQWLPDSGEYLDFAMGMFVAFGVTFEVPIAVIVMVRMGFVTVAKLREIRSYVIVGAFVIAAVVTPPDVLSQCLLAIPLWLLYEAGVLVASWLYQPKLNESQSS</sequence>
<keyword evidence="5" id="KW-0653">Protein transport</keyword>
<dbReference type="HAMAP" id="MF_00902">
    <property type="entry name" value="TatC"/>
    <property type="match status" value="1"/>
</dbReference>
<comment type="subunit">
    <text evidence="5">The Tat system comprises two distinct complexes: a TatABC complex, containing multiple copies of TatA, TatB and TatC subunits, and a separate TatA complex, containing only TatA subunits. Substrates initially bind to the TatABC complex, which probably triggers association of the separate TatA complex to form the active translocon.</text>
</comment>